<evidence type="ECO:0000313" key="1">
    <source>
        <dbReference type="EMBL" id="RRB00130.1"/>
    </source>
</evidence>
<accession>A0A3P1BGA4</accession>
<evidence type="ECO:0000313" key="2">
    <source>
        <dbReference type="Proteomes" id="UP000271925"/>
    </source>
</evidence>
<reference evidence="1 2" key="1">
    <citation type="submission" date="2018-11" db="EMBL/GenBank/DDBJ databases">
        <authorList>
            <person name="Zhou Z."/>
            <person name="Wang G."/>
        </authorList>
    </citation>
    <scope>NUCLEOTIDE SEQUENCE [LARGE SCALE GENOMIC DNA]</scope>
    <source>
        <strain evidence="1 2">KCTC52004</strain>
    </source>
</reference>
<comment type="caution">
    <text evidence="1">The sequence shown here is derived from an EMBL/GenBank/DDBJ whole genome shotgun (WGS) entry which is preliminary data.</text>
</comment>
<keyword evidence="2" id="KW-1185">Reference proteome</keyword>
<dbReference type="RefSeq" id="WP_124878204.1">
    <property type="nucleotide sequence ID" value="NZ_RQJO01000011.1"/>
</dbReference>
<proteinExistence type="predicted"/>
<dbReference type="EMBL" id="RQJO01000011">
    <property type="protein sequence ID" value="RRB00130.1"/>
    <property type="molecule type" value="Genomic_DNA"/>
</dbReference>
<dbReference type="AlphaFoldDB" id="A0A3P1BGA4"/>
<gene>
    <name evidence="1" type="ORF">EHT25_26260</name>
</gene>
<organism evidence="1 2">
    <name type="scientific">Larkinella rosea</name>
    <dbReference type="NCBI Taxonomy" id="2025312"/>
    <lineage>
        <taxon>Bacteria</taxon>
        <taxon>Pseudomonadati</taxon>
        <taxon>Bacteroidota</taxon>
        <taxon>Cytophagia</taxon>
        <taxon>Cytophagales</taxon>
        <taxon>Spirosomataceae</taxon>
        <taxon>Larkinella</taxon>
    </lineage>
</organism>
<protein>
    <submittedName>
        <fullName evidence="1">Uncharacterized protein</fullName>
    </submittedName>
</protein>
<name>A0A3P1BGA4_9BACT</name>
<dbReference type="Proteomes" id="UP000271925">
    <property type="component" value="Unassembled WGS sequence"/>
</dbReference>
<sequence length="64" mass="7415">MTTEERATDHMKSLDKQILESSATEKEKAAMRSVLSKLHGNLSKVYEQGFNKCRRAFERKGHYL</sequence>